<dbReference type="GO" id="GO:0061499">
    <property type="term" value="C:outer plaque of mitotic spindle pole body"/>
    <property type="evidence" value="ECO:0007669"/>
    <property type="project" value="TreeGrafter"/>
</dbReference>
<feature type="region of interest" description="Disordered" evidence="3">
    <location>
        <begin position="1"/>
        <end position="43"/>
    </location>
</feature>
<keyword evidence="2" id="KW-0677">Repeat</keyword>
<reference evidence="4" key="1">
    <citation type="submission" date="2020-04" db="EMBL/GenBank/DDBJ databases">
        <title>Analysis of mating type loci in Filobasidium floriforme.</title>
        <authorList>
            <person name="Nowrousian M."/>
        </authorList>
    </citation>
    <scope>NUCLEOTIDE SEQUENCE</scope>
    <source>
        <strain evidence="4">CBS 6242</strain>
    </source>
</reference>
<accession>A0A8K0NN69</accession>
<feature type="region of interest" description="Disordered" evidence="3">
    <location>
        <begin position="56"/>
        <end position="77"/>
    </location>
</feature>
<feature type="region of interest" description="Disordered" evidence="3">
    <location>
        <begin position="111"/>
        <end position="136"/>
    </location>
</feature>
<dbReference type="InterPro" id="IPR001611">
    <property type="entry name" value="Leu-rich_rpt"/>
</dbReference>
<dbReference type="EMBL" id="JABELV010000138">
    <property type="protein sequence ID" value="KAG7529729.1"/>
    <property type="molecule type" value="Genomic_DNA"/>
</dbReference>
<protein>
    <recommendedName>
        <fullName evidence="6">L domain-like protein</fullName>
    </recommendedName>
</protein>
<organism evidence="4 5">
    <name type="scientific">Filobasidium floriforme</name>
    <dbReference type="NCBI Taxonomy" id="5210"/>
    <lineage>
        <taxon>Eukaryota</taxon>
        <taxon>Fungi</taxon>
        <taxon>Dikarya</taxon>
        <taxon>Basidiomycota</taxon>
        <taxon>Agaricomycotina</taxon>
        <taxon>Tremellomycetes</taxon>
        <taxon>Filobasidiales</taxon>
        <taxon>Filobasidiaceae</taxon>
        <taxon>Filobasidium</taxon>
    </lineage>
</organism>
<keyword evidence="1" id="KW-0433">Leucine-rich repeat</keyword>
<dbReference type="InterPro" id="IPR032675">
    <property type="entry name" value="LRR_dom_sf"/>
</dbReference>
<dbReference type="Proteomes" id="UP000812966">
    <property type="component" value="Unassembled WGS sequence"/>
</dbReference>
<evidence type="ECO:0000313" key="5">
    <source>
        <dbReference type="Proteomes" id="UP000812966"/>
    </source>
</evidence>
<dbReference type="AlphaFoldDB" id="A0A8K0NN69"/>
<name>A0A8K0NN69_9TREE</name>
<gene>
    <name evidence="4" type="ORF">FFLO_05456</name>
</gene>
<dbReference type="GO" id="GO:0035591">
    <property type="term" value="F:signaling adaptor activity"/>
    <property type="evidence" value="ECO:0007669"/>
    <property type="project" value="TreeGrafter"/>
</dbReference>
<proteinExistence type="predicted"/>
<evidence type="ECO:0000256" key="2">
    <source>
        <dbReference type="ARBA" id="ARBA00022737"/>
    </source>
</evidence>
<dbReference type="GO" id="GO:1902412">
    <property type="term" value="P:regulation of mitotic cytokinesis"/>
    <property type="evidence" value="ECO:0007669"/>
    <property type="project" value="TreeGrafter"/>
</dbReference>
<dbReference type="SUPFAM" id="SSF52058">
    <property type="entry name" value="L domain-like"/>
    <property type="match status" value="1"/>
</dbReference>
<evidence type="ECO:0000256" key="1">
    <source>
        <dbReference type="ARBA" id="ARBA00022614"/>
    </source>
</evidence>
<dbReference type="SUPFAM" id="SSF52075">
    <property type="entry name" value="Outer arm dynein light chain 1"/>
    <property type="match status" value="1"/>
</dbReference>
<dbReference type="PANTHER" id="PTHR47566">
    <property type="match status" value="1"/>
</dbReference>
<evidence type="ECO:0000313" key="4">
    <source>
        <dbReference type="EMBL" id="KAG7529729.1"/>
    </source>
</evidence>
<dbReference type="Pfam" id="PF13516">
    <property type="entry name" value="LRR_6"/>
    <property type="match status" value="1"/>
</dbReference>
<dbReference type="InterPro" id="IPR052574">
    <property type="entry name" value="CDIRP"/>
</dbReference>
<dbReference type="Gene3D" id="3.80.10.10">
    <property type="entry name" value="Ribonuclease Inhibitor"/>
    <property type="match status" value="2"/>
</dbReference>
<comment type="caution">
    <text evidence="4">The sequence shown here is derived from an EMBL/GenBank/DDBJ whole genome shotgun (WGS) entry which is preliminary data.</text>
</comment>
<dbReference type="PROSITE" id="PS51450">
    <property type="entry name" value="LRR"/>
    <property type="match status" value="3"/>
</dbReference>
<dbReference type="PANTHER" id="PTHR47566:SF1">
    <property type="entry name" value="PROTEIN NUD1"/>
    <property type="match status" value="1"/>
</dbReference>
<dbReference type="InterPro" id="IPR003591">
    <property type="entry name" value="Leu-rich_rpt_typical-subtyp"/>
</dbReference>
<keyword evidence="5" id="KW-1185">Reference proteome</keyword>
<evidence type="ECO:0000256" key="3">
    <source>
        <dbReference type="SAM" id="MobiDB-lite"/>
    </source>
</evidence>
<dbReference type="SMART" id="SM00369">
    <property type="entry name" value="LRR_TYP"/>
    <property type="match status" value="6"/>
</dbReference>
<feature type="compositionally biased region" description="Basic and acidic residues" evidence="3">
    <location>
        <begin position="122"/>
        <end position="136"/>
    </location>
</feature>
<dbReference type="GO" id="GO:0031028">
    <property type="term" value="P:septation initiation signaling"/>
    <property type="evidence" value="ECO:0007669"/>
    <property type="project" value="TreeGrafter"/>
</dbReference>
<feature type="compositionally biased region" description="Polar residues" evidence="3">
    <location>
        <begin position="57"/>
        <end position="77"/>
    </location>
</feature>
<evidence type="ECO:0008006" key="6">
    <source>
        <dbReference type="Google" id="ProtNLM"/>
    </source>
</evidence>
<dbReference type="Pfam" id="PF13855">
    <property type="entry name" value="LRR_8"/>
    <property type="match status" value="1"/>
</dbReference>
<sequence>MKDVTDSATKRNVSFSDGKRPGKATLPNMDLDSGQYRDSSVRSGLNQVDASKADVFNDTSSRGASSSLRQQLPSARSQRIRNFLEDIESETAGHPTPTRVSNAINKTLTESDESLEASQAHTETESDSGRVHVASRRESRNVGDATFLTECSFAVSHDKLVEIITEVQPFEPYWEDLTAIDLSKRGATSVARLKEFLPKLDEVNLNDNEISYLSGIPSTVRTLFAAGNKISSLTAINHLSNIQYLDLSRNDLDGVSALSCLRHLREIKIDHNRITDLGDLLQTDSLVKMSCVGNRIAELDLRQAKWPRLETLDLSDNDIAGVFALERLGSLVTLNLESNNLTELVVAEPMPSLRILRISNNDVAEVDLSSFPRLRTLYADNNSLSGLDRSNPRTISRLENLSLRNQRGRTLRLSYDDLRDVKRLYISGNPLAIDFFPSKALYSMAYLEAAACKLSDWPVDFARRLPNLRHLNLNYNFIEDLAGLRGLQGLRKLSVIGGRLGTDSTRGVVADLRDLGTLESVDLRMNPCTLNFYLPVIVTDTAAFCALRTQDDRTTPGSPSWASMDVNFRRSLPDEWYSKRLIYRGLVAMACEGIQTIDGLQMSNAERAKAGQLVESALADVV</sequence>